<name>K0S337_THAOC</name>
<sequence length="108" mass="11658">MNDGANLDDDVVLAFGEPKQASDEPIEYSDEDSAKIEIEPKTFAIGQGGVFEEADDLQSVDISNQVFPSERVDPGEGSSRGDLVEPDTSEPKQAEEDEKTSAVRLDVV</sequence>
<feature type="compositionally biased region" description="Acidic residues" evidence="1">
    <location>
        <begin position="1"/>
        <end position="11"/>
    </location>
</feature>
<organism evidence="2 3">
    <name type="scientific">Thalassiosira oceanica</name>
    <name type="common">Marine diatom</name>
    <dbReference type="NCBI Taxonomy" id="159749"/>
    <lineage>
        <taxon>Eukaryota</taxon>
        <taxon>Sar</taxon>
        <taxon>Stramenopiles</taxon>
        <taxon>Ochrophyta</taxon>
        <taxon>Bacillariophyta</taxon>
        <taxon>Coscinodiscophyceae</taxon>
        <taxon>Thalassiosirophycidae</taxon>
        <taxon>Thalassiosirales</taxon>
        <taxon>Thalassiosiraceae</taxon>
        <taxon>Thalassiosira</taxon>
    </lineage>
</organism>
<protein>
    <submittedName>
        <fullName evidence="2">Uncharacterized protein</fullName>
    </submittedName>
</protein>
<keyword evidence="3" id="KW-1185">Reference proteome</keyword>
<accession>K0S337</accession>
<feature type="region of interest" description="Disordered" evidence="1">
    <location>
        <begin position="1"/>
        <end position="31"/>
    </location>
</feature>
<evidence type="ECO:0000313" key="2">
    <source>
        <dbReference type="EMBL" id="EJK55431.1"/>
    </source>
</evidence>
<dbReference type="Proteomes" id="UP000266841">
    <property type="component" value="Unassembled WGS sequence"/>
</dbReference>
<dbReference type="AlphaFoldDB" id="K0S337"/>
<comment type="caution">
    <text evidence="2">The sequence shown here is derived from an EMBL/GenBank/DDBJ whole genome shotgun (WGS) entry which is preliminary data.</text>
</comment>
<evidence type="ECO:0000313" key="3">
    <source>
        <dbReference type="Proteomes" id="UP000266841"/>
    </source>
</evidence>
<evidence type="ECO:0000256" key="1">
    <source>
        <dbReference type="SAM" id="MobiDB-lite"/>
    </source>
</evidence>
<reference evidence="2 3" key="1">
    <citation type="journal article" date="2012" name="Genome Biol.">
        <title>Genome and low-iron response of an oceanic diatom adapted to chronic iron limitation.</title>
        <authorList>
            <person name="Lommer M."/>
            <person name="Specht M."/>
            <person name="Roy A.S."/>
            <person name="Kraemer L."/>
            <person name="Andreson R."/>
            <person name="Gutowska M.A."/>
            <person name="Wolf J."/>
            <person name="Bergner S.V."/>
            <person name="Schilhabel M.B."/>
            <person name="Klostermeier U.C."/>
            <person name="Beiko R.G."/>
            <person name="Rosenstiel P."/>
            <person name="Hippler M."/>
            <person name="Laroche J."/>
        </authorList>
    </citation>
    <scope>NUCLEOTIDE SEQUENCE [LARGE SCALE GENOMIC DNA]</scope>
    <source>
        <strain evidence="2 3">CCMP1005</strain>
    </source>
</reference>
<proteinExistence type="predicted"/>
<dbReference type="EMBL" id="AGNL01034033">
    <property type="protein sequence ID" value="EJK55431.1"/>
    <property type="molecule type" value="Genomic_DNA"/>
</dbReference>
<gene>
    <name evidence="2" type="ORF">THAOC_24837</name>
</gene>
<feature type="region of interest" description="Disordered" evidence="1">
    <location>
        <begin position="66"/>
        <end position="108"/>
    </location>
</feature>